<evidence type="ECO:0000313" key="2">
    <source>
        <dbReference type="EMBL" id="KMZ82972.1"/>
    </source>
</evidence>
<reference evidence="2 3" key="1">
    <citation type="submission" date="2011-08" db="EMBL/GenBank/DDBJ databases">
        <title>The Genome Sequence of Plasmodium vivax India VII.</title>
        <authorList>
            <consortium name="The Broad Institute Genome Sequencing Platform"/>
            <consortium name="The Broad Institute Genome Sequencing Center for Infectious Disease"/>
            <person name="Neafsey D."/>
            <person name="Carlton J."/>
            <person name="Barnwell J."/>
            <person name="Collins W."/>
            <person name="Escalante A."/>
            <person name="Mullikin J."/>
            <person name="Saul A."/>
            <person name="Guigo R."/>
            <person name="Camara F."/>
            <person name="Young S.K."/>
            <person name="Zeng Q."/>
            <person name="Gargeya S."/>
            <person name="Fitzgerald M."/>
            <person name="Haas B."/>
            <person name="Abouelleil A."/>
            <person name="Alvarado L."/>
            <person name="Arachchi H.M."/>
            <person name="Berlin A."/>
            <person name="Brown A."/>
            <person name="Chapman S.B."/>
            <person name="Chen Z."/>
            <person name="Dunbar C."/>
            <person name="Freedman E."/>
            <person name="Gearin G."/>
            <person name="Gellesch M."/>
            <person name="Goldberg J."/>
            <person name="Griggs A."/>
            <person name="Gujja S."/>
            <person name="Heiman D."/>
            <person name="Howarth C."/>
            <person name="Larson L."/>
            <person name="Lui A."/>
            <person name="MacDonald P.J.P."/>
            <person name="Montmayeur A."/>
            <person name="Murphy C."/>
            <person name="Neiman D."/>
            <person name="Pearson M."/>
            <person name="Priest M."/>
            <person name="Roberts A."/>
            <person name="Saif S."/>
            <person name="Shea T."/>
            <person name="Shenoy N."/>
            <person name="Sisk P."/>
            <person name="Stolte C."/>
            <person name="Sykes S."/>
            <person name="Wortman J."/>
            <person name="Nusbaum C."/>
            <person name="Birren B."/>
        </authorList>
    </citation>
    <scope>NUCLEOTIDE SEQUENCE [LARGE SCALE GENOMIC DNA]</scope>
    <source>
        <strain evidence="2 3">India VII</strain>
    </source>
</reference>
<evidence type="ECO:0000256" key="1">
    <source>
        <dbReference type="SAM" id="Phobius"/>
    </source>
</evidence>
<evidence type="ECO:0000313" key="3">
    <source>
        <dbReference type="Proteomes" id="UP000053562"/>
    </source>
</evidence>
<keyword evidence="1" id="KW-0812">Transmembrane</keyword>
<protein>
    <submittedName>
        <fullName evidence="2">Uncharacterized protein</fullName>
    </submittedName>
</protein>
<dbReference type="InterPro" id="IPR008780">
    <property type="entry name" value="Plasmodium_Vir"/>
</dbReference>
<dbReference type="EMBL" id="KQ234152">
    <property type="protein sequence ID" value="KMZ82972.1"/>
    <property type="molecule type" value="Genomic_DNA"/>
</dbReference>
<dbReference type="AlphaFoldDB" id="A0A0J9SLY5"/>
<keyword evidence="1" id="KW-0472">Membrane</keyword>
<proteinExistence type="predicted"/>
<gene>
    <name evidence="2" type="ORF">PVIIG_05267</name>
</gene>
<dbReference type="Proteomes" id="UP000053562">
    <property type="component" value="Unassembled WGS sequence"/>
</dbReference>
<name>A0A0J9SLY5_PLAVI</name>
<accession>A0A0J9SLY5</accession>
<organism evidence="2 3">
    <name type="scientific">Plasmodium vivax India VII</name>
    <dbReference type="NCBI Taxonomy" id="1077284"/>
    <lineage>
        <taxon>Eukaryota</taxon>
        <taxon>Sar</taxon>
        <taxon>Alveolata</taxon>
        <taxon>Apicomplexa</taxon>
        <taxon>Aconoidasida</taxon>
        <taxon>Haemosporida</taxon>
        <taxon>Plasmodiidae</taxon>
        <taxon>Plasmodium</taxon>
        <taxon>Plasmodium (Plasmodium)</taxon>
    </lineage>
</organism>
<sequence length="245" mass="29110">MIEFIILIKKFPDLALKIFDSGSVNDGQIEKDCRDFKSTKLTTYKGEETQFINNCKKTVNYLDKIKEVEPSKTEYFKYINYWLYDTLKDMDPFPYKELLDTFYTKITKFKDYQTYKKPINAEIYKGLKELYDLYEHLKTYKTESTGSSSISCNHGDKCAELYESYVGKCKWVYNPDYCSSLKKFRDEYETHRTNENKCLKSMKYLTTVGYNPEAHFLIAIFAMSIITFVFIYFYKVCNSTILNIF</sequence>
<dbReference type="OrthoDB" id="10481247at2759"/>
<feature type="transmembrane region" description="Helical" evidence="1">
    <location>
        <begin position="214"/>
        <end position="234"/>
    </location>
</feature>
<keyword evidence="1" id="KW-1133">Transmembrane helix</keyword>
<dbReference type="Pfam" id="PF05795">
    <property type="entry name" value="Plasmodium_Vir"/>
    <property type="match status" value="1"/>
</dbReference>